<reference evidence="2 3" key="1">
    <citation type="journal article" date="2020" name="Mol. Plant">
        <title>The Chromosome-Based Rubber Tree Genome Provides New Insights into Spurge Genome Evolution and Rubber Biosynthesis.</title>
        <authorList>
            <person name="Liu J."/>
            <person name="Shi C."/>
            <person name="Shi C.C."/>
            <person name="Li W."/>
            <person name="Zhang Q.J."/>
            <person name="Zhang Y."/>
            <person name="Li K."/>
            <person name="Lu H.F."/>
            <person name="Shi C."/>
            <person name="Zhu S.T."/>
            <person name="Xiao Z.Y."/>
            <person name="Nan H."/>
            <person name="Yue Y."/>
            <person name="Zhu X.G."/>
            <person name="Wu Y."/>
            <person name="Hong X.N."/>
            <person name="Fan G.Y."/>
            <person name="Tong Y."/>
            <person name="Zhang D."/>
            <person name="Mao C.L."/>
            <person name="Liu Y.L."/>
            <person name="Hao S.J."/>
            <person name="Liu W.Q."/>
            <person name="Lv M.Q."/>
            <person name="Zhang H.B."/>
            <person name="Liu Y."/>
            <person name="Hu-Tang G.R."/>
            <person name="Wang J.P."/>
            <person name="Wang J.H."/>
            <person name="Sun Y.H."/>
            <person name="Ni S.B."/>
            <person name="Chen W.B."/>
            <person name="Zhang X.C."/>
            <person name="Jiao Y.N."/>
            <person name="Eichler E.E."/>
            <person name="Li G.H."/>
            <person name="Liu X."/>
            <person name="Gao L.Z."/>
        </authorList>
    </citation>
    <scope>NUCLEOTIDE SEQUENCE [LARGE SCALE GENOMIC DNA]</scope>
    <source>
        <strain evidence="3">cv. GT1</strain>
        <tissue evidence="2">Leaf</tissue>
    </source>
</reference>
<dbReference type="Gene3D" id="3.40.50.720">
    <property type="entry name" value="NAD(P)-binding Rossmann-like Domain"/>
    <property type="match status" value="2"/>
</dbReference>
<evidence type="ECO:0000313" key="3">
    <source>
        <dbReference type="Proteomes" id="UP000467840"/>
    </source>
</evidence>
<keyword evidence="3" id="KW-1185">Reference proteome</keyword>
<comment type="caution">
    <text evidence="2">The sequence shown here is derived from an EMBL/GenBank/DDBJ whole genome shotgun (WGS) entry which is preliminary data.</text>
</comment>
<proteinExistence type="inferred from homology"/>
<dbReference type="InterPro" id="IPR002347">
    <property type="entry name" value="SDR_fam"/>
</dbReference>
<dbReference type="EMBL" id="JAAGAX010000016">
    <property type="protein sequence ID" value="KAF2289600.1"/>
    <property type="molecule type" value="Genomic_DNA"/>
</dbReference>
<dbReference type="PANTHER" id="PTHR42820:SF1">
    <property type="entry name" value="SHORT-CHAIN DEHYDROGENASE_REDUCTASE FAMILY PROTEIN"/>
    <property type="match status" value="1"/>
</dbReference>
<organism evidence="2 3">
    <name type="scientific">Hevea brasiliensis</name>
    <name type="common">Para rubber tree</name>
    <name type="synonym">Siphonia brasiliensis</name>
    <dbReference type="NCBI Taxonomy" id="3981"/>
    <lineage>
        <taxon>Eukaryota</taxon>
        <taxon>Viridiplantae</taxon>
        <taxon>Streptophyta</taxon>
        <taxon>Embryophyta</taxon>
        <taxon>Tracheophyta</taxon>
        <taxon>Spermatophyta</taxon>
        <taxon>Magnoliopsida</taxon>
        <taxon>eudicotyledons</taxon>
        <taxon>Gunneridae</taxon>
        <taxon>Pentapetalae</taxon>
        <taxon>rosids</taxon>
        <taxon>fabids</taxon>
        <taxon>Malpighiales</taxon>
        <taxon>Euphorbiaceae</taxon>
        <taxon>Crotonoideae</taxon>
        <taxon>Micrandreae</taxon>
        <taxon>Hevea</taxon>
    </lineage>
</organism>
<evidence type="ECO:0000313" key="2">
    <source>
        <dbReference type="EMBL" id="KAF2289600.1"/>
    </source>
</evidence>
<dbReference type="Proteomes" id="UP000467840">
    <property type="component" value="Chromosome 8"/>
</dbReference>
<dbReference type="InterPro" id="IPR036291">
    <property type="entry name" value="NAD(P)-bd_dom_sf"/>
</dbReference>
<name>A0A6A6KKX9_HEVBR</name>
<comment type="similarity">
    <text evidence="1">Belongs to the short-chain dehydrogenases/reductases (SDR) family.</text>
</comment>
<protein>
    <submittedName>
        <fullName evidence="2">Uncharacterized protein</fullName>
    </submittedName>
</protein>
<gene>
    <name evidence="2" type="ORF">GH714_037393</name>
</gene>
<accession>A0A6A6KKX9</accession>
<dbReference type="SUPFAM" id="SSF51735">
    <property type="entry name" value="NAD(P)-binding Rossmann-fold domains"/>
    <property type="match status" value="2"/>
</dbReference>
<sequence length="147" mass="15413">MGGFSSLAPSAQRLQGKVALITGGASGIGGALPGSLPDTAQSIKARSCWAHKELGRRIGAVWDKSELYLSCRGAYSFICEGHGRVDLKQVQEAILATANLRGVMVDCNDVAEAALYLGSEESRFVSGLNLVVDGGHSLRCADYGINK</sequence>
<evidence type="ECO:0000256" key="1">
    <source>
        <dbReference type="ARBA" id="ARBA00006484"/>
    </source>
</evidence>
<dbReference type="PANTHER" id="PTHR42820">
    <property type="entry name" value="SHORT-CHAIN DEHYDROGENASE REDUCTASE"/>
    <property type="match status" value="1"/>
</dbReference>
<dbReference type="AlphaFoldDB" id="A0A6A6KKX9"/>
<dbReference type="Pfam" id="PF13561">
    <property type="entry name" value="adh_short_C2"/>
    <property type="match status" value="1"/>
</dbReference>